<gene>
    <name evidence="1" type="ORF">P170DRAFT_19458</name>
</gene>
<dbReference type="AlphaFoldDB" id="A0A2I2GNM2"/>
<accession>A0A2I2GNM2</accession>
<protein>
    <submittedName>
        <fullName evidence="1">Uncharacterized protein</fullName>
    </submittedName>
</protein>
<evidence type="ECO:0000313" key="2">
    <source>
        <dbReference type="Proteomes" id="UP000234275"/>
    </source>
</evidence>
<reference evidence="1 2" key="1">
    <citation type="submission" date="2016-12" db="EMBL/GenBank/DDBJ databases">
        <title>The genomes of Aspergillus section Nigri reveals drivers in fungal speciation.</title>
        <authorList>
            <consortium name="DOE Joint Genome Institute"/>
            <person name="Vesth T.C."/>
            <person name="Nybo J."/>
            <person name="Theobald S."/>
            <person name="Brandl J."/>
            <person name="Frisvad J.C."/>
            <person name="Nielsen K.F."/>
            <person name="Lyhne E.K."/>
            <person name="Kogle M.E."/>
            <person name="Kuo A."/>
            <person name="Riley R."/>
            <person name="Clum A."/>
            <person name="Nolan M."/>
            <person name="Lipzen A."/>
            <person name="Salamov A."/>
            <person name="Henrissat B."/>
            <person name="Wiebenga A."/>
            <person name="De Vries R.P."/>
            <person name="Grigoriev I.V."/>
            <person name="Mortensen U.H."/>
            <person name="Andersen M.R."/>
            <person name="Baker S.E."/>
        </authorList>
    </citation>
    <scope>NUCLEOTIDE SEQUENCE [LARGE SCALE GENOMIC DNA]</scope>
    <source>
        <strain evidence="1 2">IBT 23096</strain>
    </source>
</reference>
<dbReference type="EMBL" id="MSFO01000001">
    <property type="protein sequence ID" value="PLB54478.1"/>
    <property type="molecule type" value="Genomic_DNA"/>
</dbReference>
<comment type="caution">
    <text evidence="1">The sequence shown here is derived from an EMBL/GenBank/DDBJ whole genome shotgun (WGS) entry which is preliminary data.</text>
</comment>
<dbReference type="RefSeq" id="XP_024709780.1">
    <property type="nucleotide sequence ID" value="XM_024842725.1"/>
</dbReference>
<proteinExistence type="predicted"/>
<dbReference type="GeneID" id="36550423"/>
<dbReference type="VEuPathDB" id="FungiDB:P170DRAFT_19458"/>
<keyword evidence="2" id="KW-1185">Reference proteome</keyword>
<name>A0A2I2GNM2_9EURO</name>
<dbReference type="Proteomes" id="UP000234275">
    <property type="component" value="Unassembled WGS sequence"/>
</dbReference>
<sequence>MEKGFFITVMKGSVGLPMNRERRMSKIHLIHLLEASIHPRGPNAKLPKGARTPRVSSRWERWTWRMSLHGWSRGLLLLTCVMTQFCEKKFISFVYLFFFLSVHSSIRPAWTYVEMI</sequence>
<organism evidence="1 2">
    <name type="scientific">Aspergillus steynii IBT 23096</name>
    <dbReference type="NCBI Taxonomy" id="1392250"/>
    <lineage>
        <taxon>Eukaryota</taxon>
        <taxon>Fungi</taxon>
        <taxon>Dikarya</taxon>
        <taxon>Ascomycota</taxon>
        <taxon>Pezizomycotina</taxon>
        <taxon>Eurotiomycetes</taxon>
        <taxon>Eurotiomycetidae</taxon>
        <taxon>Eurotiales</taxon>
        <taxon>Aspergillaceae</taxon>
        <taxon>Aspergillus</taxon>
        <taxon>Aspergillus subgen. Circumdati</taxon>
    </lineage>
</organism>
<evidence type="ECO:0000313" key="1">
    <source>
        <dbReference type="EMBL" id="PLB54478.1"/>
    </source>
</evidence>